<feature type="domain" description="Tyr recombinase" evidence="5">
    <location>
        <begin position="221"/>
        <end position="371"/>
    </location>
</feature>
<reference evidence="8" key="1">
    <citation type="submission" date="2023-08" db="EMBL/GenBank/DDBJ databases">
        <title>The Comparative Genomic Analysis of Yersiniaceae from Polar Regions.</title>
        <authorList>
            <person name="Goncharov A."/>
            <person name="Aslanov B."/>
            <person name="Kolodzhieva V."/>
            <person name="Azarov D."/>
            <person name="Mochov A."/>
            <person name="Lebedeva E."/>
        </authorList>
    </citation>
    <scope>NUCLEOTIDE SEQUENCE</scope>
    <source>
        <strain evidence="8">Vf</strain>
    </source>
</reference>
<gene>
    <name evidence="8" type="ORF">RDT67_16305</name>
</gene>
<keyword evidence="4" id="KW-0233">DNA recombination</keyword>
<dbReference type="SUPFAM" id="SSF56349">
    <property type="entry name" value="DNA breaking-rejoining enzymes"/>
    <property type="match status" value="1"/>
</dbReference>
<accession>A0AAJ2D870</accession>
<dbReference type="Gene3D" id="1.10.443.10">
    <property type="entry name" value="Intergrase catalytic core"/>
    <property type="match status" value="1"/>
</dbReference>
<dbReference type="InterPro" id="IPR038488">
    <property type="entry name" value="Integrase_DNA-bd_sf"/>
</dbReference>
<dbReference type="PANTHER" id="PTHR30629">
    <property type="entry name" value="PROPHAGE INTEGRASE"/>
    <property type="match status" value="1"/>
</dbReference>
<dbReference type="Gene3D" id="1.10.150.130">
    <property type="match status" value="1"/>
</dbReference>
<keyword evidence="3 8" id="KW-0238">DNA-binding</keyword>
<feature type="domain" description="Phage integrase central" evidence="7">
    <location>
        <begin position="100"/>
        <end position="192"/>
    </location>
</feature>
<dbReference type="InterPro" id="IPR053876">
    <property type="entry name" value="Phage_int_M"/>
</dbReference>
<feature type="domain" description="Integrase DNA-binding" evidence="6">
    <location>
        <begin position="3"/>
        <end position="85"/>
    </location>
</feature>
<evidence type="ECO:0000313" key="9">
    <source>
        <dbReference type="Proteomes" id="UP001224622"/>
    </source>
</evidence>
<dbReference type="GO" id="GO:0006310">
    <property type="term" value="P:DNA recombination"/>
    <property type="evidence" value="ECO:0007669"/>
    <property type="project" value="UniProtKB-KW"/>
</dbReference>
<dbReference type="Pfam" id="PF22022">
    <property type="entry name" value="Phage_int_M"/>
    <property type="match status" value="1"/>
</dbReference>
<dbReference type="GO" id="GO:0003677">
    <property type="term" value="F:DNA binding"/>
    <property type="evidence" value="ECO:0007669"/>
    <property type="project" value="UniProtKB-KW"/>
</dbReference>
<evidence type="ECO:0000256" key="1">
    <source>
        <dbReference type="ARBA" id="ARBA00008857"/>
    </source>
</evidence>
<proteinExistence type="inferred from homology"/>
<comment type="caution">
    <text evidence="8">The sequence shown here is derived from an EMBL/GenBank/DDBJ whole genome shotgun (WGS) entry which is preliminary data.</text>
</comment>
<dbReference type="InterPro" id="IPR025166">
    <property type="entry name" value="Integrase_DNA_bind_dom"/>
</dbReference>
<evidence type="ECO:0000256" key="2">
    <source>
        <dbReference type="ARBA" id="ARBA00022908"/>
    </source>
</evidence>
<dbReference type="Pfam" id="PF00589">
    <property type="entry name" value="Phage_integrase"/>
    <property type="match status" value="1"/>
</dbReference>
<evidence type="ECO:0000259" key="6">
    <source>
        <dbReference type="Pfam" id="PF13356"/>
    </source>
</evidence>
<dbReference type="InterPro" id="IPR013762">
    <property type="entry name" value="Integrase-like_cat_sf"/>
</dbReference>
<keyword evidence="2" id="KW-0229">DNA integration</keyword>
<protein>
    <submittedName>
        <fullName evidence="8">Integrase arm-type DNA-binding domain-containing protein</fullName>
    </submittedName>
</protein>
<dbReference type="AlphaFoldDB" id="A0AAJ2D870"/>
<organism evidence="8 9">
    <name type="scientific">Serratia fonticola</name>
    <dbReference type="NCBI Taxonomy" id="47917"/>
    <lineage>
        <taxon>Bacteria</taxon>
        <taxon>Pseudomonadati</taxon>
        <taxon>Pseudomonadota</taxon>
        <taxon>Gammaproteobacteria</taxon>
        <taxon>Enterobacterales</taxon>
        <taxon>Yersiniaceae</taxon>
        <taxon>Serratia</taxon>
    </lineage>
</organism>
<dbReference type="InterPro" id="IPR010998">
    <property type="entry name" value="Integrase_recombinase_N"/>
</dbReference>
<evidence type="ECO:0000259" key="7">
    <source>
        <dbReference type="Pfam" id="PF22022"/>
    </source>
</evidence>
<dbReference type="InterPro" id="IPR050808">
    <property type="entry name" value="Phage_Integrase"/>
</dbReference>
<name>A0AAJ2D870_SERFO</name>
<evidence type="ECO:0000256" key="4">
    <source>
        <dbReference type="ARBA" id="ARBA00023172"/>
    </source>
</evidence>
<evidence type="ECO:0000313" key="8">
    <source>
        <dbReference type="EMBL" id="MDQ9127987.1"/>
    </source>
</evidence>
<dbReference type="Pfam" id="PF13356">
    <property type="entry name" value="Arm-DNA-bind_3"/>
    <property type="match status" value="1"/>
</dbReference>
<dbReference type="InterPro" id="IPR002104">
    <property type="entry name" value="Integrase_catalytic"/>
</dbReference>
<dbReference type="Proteomes" id="UP001224622">
    <property type="component" value="Unassembled WGS sequence"/>
</dbReference>
<evidence type="ECO:0000256" key="3">
    <source>
        <dbReference type="ARBA" id="ARBA00023125"/>
    </source>
</evidence>
<dbReference type="EMBL" id="JAVIGA010000018">
    <property type="protein sequence ID" value="MDQ9127987.1"/>
    <property type="molecule type" value="Genomic_DNA"/>
</dbReference>
<dbReference type="GO" id="GO:0015074">
    <property type="term" value="P:DNA integration"/>
    <property type="evidence" value="ECO:0007669"/>
    <property type="project" value="UniProtKB-KW"/>
</dbReference>
<dbReference type="Gene3D" id="3.30.160.390">
    <property type="entry name" value="Integrase, DNA-binding domain"/>
    <property type="match status" value="1"/>
</dbReference>
<sequence length="390" mass="43450">MLLTDEKIDALIATGNAYRHYDGNGLYIQVSKTGKRYWRYKFRFDGVEKLYSLGKYPETSLAEARQKHSEAREKVAAGINPCQTRSVTKLALAVKNKTTFQQAASSLYHRRLQGNPEAKEPLSALMVRLEQDIFPYIGAHPVLRITPLELMTVLLRKEQVSGSTSETEAVRHFCAEVIRAVIIQGDAHRESTSISPAQKGKSDITGCVTLGQLELVDFFTALQGYQGTRQKLLAIRLLIMTGVTIDELRAAAWTEFDFDHDIWTIPAERSSTGIMQHVPLSILAQAIITELKGLTGLGPLLFPSRTAPQHPVSEASLEKVLAEIGYGNKISVRSFYHMMRKILVEQGATPTQIETQLLSERRQLLQAYADVLDFAGRGGATLLGQETFRF</sequence>
<dbReference type="RefSeq" id="WP_309047852.1">
    <property type="nucleotide sequence ID" value="NZ_JAVIGA010000018.1"/>
</dbReference>
<dbReference type="PANTHER" id="PTHR30629:SF2">
    <property type="entry name" value="PROPHAGE INTEGRASE INTS-RELATED"/>
    <property type="match status" value="1"/>
</dbReference>
<comment type="similarity">
    <text evidence="1">Belongs to the 'phage' integrase family.</text>
</comment>
<dbReference type="InterPro" id="IPR011010">
    <property type="entry name" value="DNA_brk_join_enz"/>
</dbReference>
<evidence type="ECO:0000259" key="5">
    <source>
        <dbReference type="Pfam" id="PF00589"/>
    </source>
</evidence>